<evidence type="ECO:0000256" key="4">
    <source>
        <dbReference type="ARBA" id="ARBA00023159"/>
    </source>
</evidence>
<name>A0A9D3MMJ8_ANGAN</name>
<dbReference type="GO" id="GO:0005634">
    <property type="term" value="C:nucleus"/>
    <property type="evidence" value="ECO:0007669"/>
    <property type="project" value="TreeGrafter"/>
</dbReference>
<feature type="repeat" description="ANK" evidence="6">
    <location>
        <begin position="275"/>
        <end position="307"/>
    </location>
</feature>
<evidence type="ECO:0000256" key="3">
    <source>
        <dbReference type="ARBA" id="ARBA00023043"/>
    </source>
</evidence>
<keyword evidence="3 6" id="KW-0040">ANK repeat</keyword>
<evidence type="ECO:0000313" key="9">
    <source>
        <dbReference type="EMBL" id="KAG5851604.1"/>
    </source>
</evidence>
<dbReference type="SUPFAM" id="SSF48403">
    <property type="entry name" value="Ankyrin repeat"/>
    <property type="match status" value="1"/>
</dbReference>
<dbReference type="GO" id="GO:0070974">
    <property type="term" value="F:POU domain binding"/>
    <property type="evidence" value="ECO:0007669"/>
    <property type="project" value="InterPro"/>
</dbReference>
<dbReference type="InterPro" id="IPR036770">
    <property type="entry name" value="Ankyrin_rpt-contain_sf"/>
</dbReference>
<feature type="repeat" description="ANK" evidence="6">
    <location>
        <begin position="407"/>
        <end position="439"/>
    </location>
</feature>
<dbReference type="PANTHER" id="PTHR24124:SF5">
    <property type="entry name" value="NF-KAPPA-B INHIBITOR ZETA"/>
    <property type="match status" value="1"/>
</dbReference>
<feature type="domain" description="OCA" evidence="8">
    <location>
        <begin position="83"/>
        <end position="105"/>
    </location>
</feature>
<evidence type="ECO:0000256" key="7">
    <source>
        <dbReference type="SAM" id="MobiDB-lite"/>
    </source>
</evidence>
<protein>
    <recommendedName>
        <fullName evidence="8">OCA domain-containing protein</fullName>
    </recommendedName>
</protein>
<feature type="region of interest" description="Disordered" evidence="7">
    <location>
        <begin position="39"/>
        <end position="73"/>
    </location>
</feature>
<dbReference type="Proteomes" id="UP001044222">
    <property type="component" value="Unassembled WGS sequence"/>
</dbReference>
<evidence type="ECO:0000256" key="6">
    <source>
        <dbReference type="PROSITE-ProRule" id="PRU00023"/>
    </source>
</evidence>
<accession>A0A9D3MMJ8</accession>
<organism evidence="9 10">
    <name type="scientific">Anguilla anguilla</name>
    <name type="common">European freshwater eel</name>
    <name type="synonym">Muraena anguilla</name>
    <dbReference type="NCBI Taxonomy" id="7936"/>
    <lineage>
        <taxon>Eukaryota</taxon>
        <taxon>Metazoa</taxon>
        <taxon>Chordata</taxon>
        <taxon>Craniata</taxon>
        <taxon>Vertebrata</taxon>
        <taxon>Euteleostomi</taxon>
        <taxon>Actinopterygii</taxon>
        <taxon>Neopterygii</taxon>
        <taxon>Teleostei</taxon>
        <taxon>Anguilliformes</taxon>
        <taxon>Anguillidae</taxon>
        <taxon>Anguilla</taxon>
    </lineage>
</organism>
<dbReference type="AlphaFoldDB" id="A0A9D3MMJ8"/>
<evidence type="ECO:0000256" key="1">
    <source>
        <dbReference type="ARBA" id="ARBA00022737"/>
    </source>
</evidence>
<keyword evidence="5" id="KW-0804">Transcription</keyword>
<feature type="compositionally biased region" description="Polar residues" evidence="7">
    <location>
        <begin position="41"/>
        <end position="73"/>
    </location>
</feature>
<keyword evidence="2" id="KW-0805">Transcription regulation</keyword>
<dbReference type="PRINTS" id="PR01415">
    <property type="entry name" value="ANKYRIN"/>
</dbReference>
<dbReference type="Pfam" id="PF12796">
    <property type="entry name" value="Ank_2"/>
    <property type="match status" value="2"/>
</dbReference>
<keyword evidence="1" id="KW-0677">Repeat</keyword>
<dbReference type="GO" id="GO:0003677">
    <property type="term" value="F:DNA binding"/>
    <property type="evidence" value="ECO:0007669"/>
    <property type="project" value="InterPro"/>
</dbReference>
<keyword evidence="10" id="KW-1185">Reference proteome</keyword>
<evidence type="ECO:0000256" key="2">
    <source>
        <dbReference type="ARBA" id="ARBA00023015"/>
    </source>
</evidence>
<proteinExistence type="predicted"/>
<dbReference type="InterPro" id="IPR047571">
    <property type="entry name" value="OCA"/>
</dbReference>
<dbReference type="PROSITE" id="PS50088">
    <property type="entry name" value="ANK_REPEAT"/>
    <property type="match status" value="3"/>
</dbReference>
<dbReference type="FunFam" id="1.25.40.20:FF:000097">
    <property type="entry name" value="NF-kappa-B inhibitor zeta isoform X1"/>
    <property type="match status" value="1"/>
</dbReference>
<dbReference type="InterPro" id="IPR002110">
    <property type="entry name" value="Ankyrin_rpt"/>
</dbReference>
<evidence type="ECO:0000313" key="10">
    <source>
        <dbReference type="Proteomes" id="UP001044222"/>
    </source>
</evidence>
<dbReference type="SMART" id="SM00248">
    <property type="entry name" value="ANK"/>
    <property type="match status" value="5"/>
</dbReference>
<sequence>MILDRCDVAVNRDCEIMTSPLNFHSFYCNSSPVHEPACFSENPQPWSPNSDSGTSWNSVASPTQTSSNPNNISGESCVGSARHTRYLGVRVKNPVKELILQKRCSHASLSPRNDNKQVFENFETRDHCPALTAALLGVKRAANHLAPDPVCPKRPAPLYSSLQQSPCSLAGGGSTMKGEGPDCETRLEIDDIIQQIRHCAPPRSPSPRGGVSFFQWQVEQEDERLAGLDPNQLAVRDEDGDTFLHVAVAQGRRALSYVLARKMASLGLLDLKEHNGQTALQVSMAANQHLIVQDLLSMGAQINTMDRWGRSPLHVCAEKGHAQTLQAVHKTLQSTIHQLNMEAVNYEGLTALHTAVLSHNAVLQELAVAPPHSAQTQALLQRRKALGECVSTLLLMGASYRTKDHKSGRTALHMAAEEANVELLRLFLDQPDSLAAVNAKAYSGNTALHLVSALQGRVTQVDAVKLLMRRGADPSIKNLENEQPAQLVPEGPAGDQVSLILLGP</sequence>
<comment type="caution">
    <text evidence="9">The sequence shown here is derived from an EMBL/GenBank/DDBJ whole genome shotgun (WGS) entry which is preliminary data.</text>
</comment>
<dbReference type="PANTHER" id="PTHR24124">
    <property type="entry name" value="ANKYRIN REPEAT FAMILY A"/>
    <property type="match status" value="1"/>
</dbReference>
<feature type="repeat" description="ANK" evidence="6">
    <location>
        <begin position="443"/>
        <end position="479"/>
    </location>
</feature>
<dbReference type="Gene3D" id="1.25.40.20">
    <property type="entry name" value="Ankyrin repeat-containing domain"/>
    <property type="match status" value="1"/>
</dbReference>
<reference evidence="9" key="1">
    <citation type="submission" date="2021-01" db="EMBL/GenBank/DDBJ databases">
        <title>A chromosome-scale assembly of European eel, Anguilla anguilla.</title>
        <authorList>
            <person name="Henkel C."/>
            <person name="Jong-Raadsen S.A."/>
            <person name="Dufour S."/>
            <person name="Weltzien F.-A."/>
            <person name="Palstra A.P."/>
            <person name="Pelster B."/>
            <person name="Spaink H.P."/>
            <person name="Van Den Thillart G.E."/>
            <person name="Jansen H."/>
            <person name="Zahm M."/>
            <person name="Klopp C."/>
            <person name="Cedric C."/>
            <person name="Louis A."/>
            <person name="Berthelot C."/>
            <person name="Parey E."/>
            <person name="Roest Crollius H."/>
            <person name="Montfort J."/>
            <person name="Robinson-Rechavi M."/>
            <person name="Bucao C."/>
            <person name="Bouchez O."/>
            <person name="Gislard M."/>
            <person name="Lluch J."/>
            <person name="Milhes M."/>
            <person name="Lampietro C."/>
            <person name="Lopez Roques C."/>
            <person name="Donnadieu C."/>
            <person name="Braasch I."/>
            <person name="Desvignes T."/>
            <person name="Postlethwait J."/>
            <person name="Bobe J."/>
            <person name="Guiguen Y."/>
            <person name="Dirks R."/>
        </authorList>
    </citation>
    <scope>NUCLEOTIDE SEQUENCE</scope>
    <source>
        <strain evidence="9">Tag_6206</strain>
        <tissue evidence="9">Liver</tissue>
    </source>
</reference>
<dbReference type="PROSITE" id="PS52003">
    <property type="entry name" value="OCA"/>
    <property type="match status" value="1"/>
</dbReference>
<evidence type="ECO:0000256" key="5">
    <source>
        <dbReference type="ARBA" id="ARBA00023163"/>
    </source>
</evidence>
<keyword evidence="4" id="KW-0010">Activator</keyword>
<dbReference type="EMBL" id="JAFIRN010000003">
    <property type="protein sequence ID" value="KAG5851604.1"/>
    <property type="molecule type" value="Genomic_DNA"/>
</dbReference>
<dbReference type="PROSITE" id="PS50297">
    <property type="entry name" value="ANK_REP_REGION"/>
    <property type="match status" value="2"/>
</dbReference>
<dbReference type="GO" id="GO:0010468">
    <property type="term" value="P:regulation of gene expression"/>
    <property type="evidence" value="ECO:0007669"/>
    <property type="project" value="TreeGrafter"/>
</dbReference>
<gene>
    <name evidence="9" type="ORF">ANANG_G00053410</name>
</gene>
<evidence type="ECO:0000259" key="8">
    <source>
        <dbReference type="PROSITE" id="PS52003"/>
    </source>
</evidence>